<name>A0A450U9N4_9GAMM</name>
<organism evidence="1">
    <name type="scientific">Candidatus Kentrum sp. LFY</name>
    <dbReference type="NCBI Taxonomy" id="2126342"/>
    <lineage>
        <taxon>Bacteria</taxon>
        <taxon>Pseudomonadati</taxon>
        <taxon>Pseudomonadota</taxon>
        <taxon>Gammaproteobacteria</taxon>
        <taxon>Candidatus Kentrum</taxon>
    </lineage>
</organism>
<gene>
    <name evidence="1" type="ORF">BECKLFY1418A_GA0070994_100554</name>
</gene>
<accession>A0A450U9N4</accession>
<sequence length="58" mass="6352">MVPVERNQGSCALPFPVLSWRPVTSNTLVAPENERGLDVGIVAAHLHDTTAVIHRFCE</sequence>
<proteinExistence type="predicted"/>
<dbReference type="AlphaFoldDB" id="A0A450U9N4"/>
<protein>
    <submittedName>
        <fullName evidence="1">Uncharacterized protein</fullName>
    </submittedName>
</protein>
<reference evidence="1" key="1">
    <citation type="submission" date="2019-02" db="EMBL/GenBank/DDBJ databases">
        <authorList>
            <person name="Gruber-Vodicka R. H."/>
            <person name="Seah K. B. B."/>
        </authorList>
    </citation>
    <scope>NUCLEOTIDE SEQUENCE</scope>
    <source>
        <strain evidence="1">BECK_M6</strain>
    </source>
</reference>
<dbReference type="EMBL" id="CAADFH010000005">
    <property type="protein sequence ID" value="VFJ88787.1"/>
    <property type="molecule type" value="Genomic_DNA"/>
</dbReference>
<evidence type="ECO:0000313" key="1">
    <source>
        <dbReference type="EMBL" id="VFJ88787.1"/>
    </source>
</evidence>